<dbReference type="EMBL" id="JBHFNT010000038">
    <property type="protein sequence ID" value="MFB2833588.1"/>
    <property type="molecule type" value="Genomic_DNA"/>
</dbReference>
<feature type="compositionally biased region" description="Basic and acidic residues" evidence="1">
    <location>
        <begin position="1"/>
        <end position="18"/>
    </location>
</feature>
<protein>
    <submittedName>
        <fullName evidence="2">Uncharacterized protein</fullName>
    </submittedName>
</protein>
<evidence type="ECO:0000256" key="1">
    <source>
        <dbReference type="SAM" id="MobiDB-lite"/>
    </source>
</evidence>
<proteinExistence type="predicted"/>
<feature type="region of interest" description="Disordered" evidence="1">
    <location>
        <begin position="1"/>
        <end position="20"/>
    </location>
</feature>
<reference evidence="2 3" key="1">
    <citation type="submission" date="2024-09" db="EMBL/GenBank/DDBJ databases">
        <title>Floridaenema gen nov. (Aerosakkonemataceae, Aerosakkonematales ord. nov., Cyanobacteria) from benthic tropical and subtropical fresh waters, with the description of four new species.</title>
        <authorList>
            <person name="Moretto J.A."/>
            <person name="Berthold D.E."/>
            <person name="Lefler F.W."/>
            <person name="Huang I.-S."/>
            <person name="Laughinghouse H. IV."/>
        </authorList>
    </citation>
    <scope>NUCLEOTIDE SEQUENCE [LARGE SCALE GENOMIC DNA]</scope>
    <source>
        <strain evidence="2 3">BLCC-F167</strain>
    </source>
</reference>
<organism evidence="2 3">
    <name type="scientific">Floridaenema evergladense BLCC-F167</name>
    <dbReference type="NCBI Taxonomy" id="3153639"/>
    <lineage>
        <taxon>Bacteria</taxon>
        <taxon>Bacillati</taxon>
        <taxon>Cyanobacteriota</taxon>
        <taxon>Cyanophyceae</taxon>
        <taxon>Oscillatoriophycideae</taxon>
        <taxon>Aerosakkonematales</taxon>
        <taxon>Aerosakkonemataceae</taxon>
        <taxon>Floridanema</taxon>
        <taxon>Floridanema evergladense</taxon>
    </lineage>
</organism>
<sequence length="169" mass="20053">MELPKLPREPIRPDKEPDADPEIWKPQWKCFCCHDYGTVCTKLVKMVIPNYDHHRDKEVRCQHPRCEKGKQYASNPQYDQRFTAAICIELEKSERSEWQKYVDDKRKRIQVKKLTENLAKAKAMPGTRSRTDNDNREALLRKQNIEAISQDQWIAMGQKYFDGHLDEYG</sequence>
<accession>A0ABV4WES8</accession>
<evidence type="ECO:0000313" key="3">
    <source>
        <dbReference type="Proteomes" id="UP001576780"/>
    </source>
</evidence>
<gene>
    <name evidence="2" type="ORF">ACE1CA_03550</name>
</gene>
<dbReference type="RefSeq" id="WP_413276044.1">
    <property type="nucleotide sequence ID" value="NZ_JBHFNT010000038.1"/>
</dbReference>
<comment type="caution">
    <text evidence="2">The sequence shown here is derived from an EMBL/GenBank/DDBJ whole genome shotgun (WGS) entry which is preliminary data.</text>
</comment>
<keyword evidence="3" id="KW-1185">Reference proteome</keyword>
<name>A0ABV4WES8_9CYAN</name>
<dbReference type="Proteomes" id="UP001576780">
    <property type="component" value="Unassembled WGS sequence"/>
</dbReference>
<evidence type="ECO:0000313" key="2">
    <source>
        <dbReference type="EMBL" id="MFB2833588.1"/>
    </source>
</evidence>